<name>A0A174CZL6_9FIRM</name>
<proteinExistence type="predicted"/>
<gene>
    <name evidence="1" type="ORF">ERS852491_01504</name>
</gene>
<accession>A0A174CZL6</accession>
<dbReference type="Proteomes" id="UP000095544">
    <property type="component" value="Unassembled WGS sequence"/>
</dbReference>
<dbReference type="RefSeq" id="WP_055152380.1">
    <property type="nucleotide sequence ID" value="NZ_CYZU01000011.1"/>
</dbReference>
<reference evidence="1 2" key="1">
    <citation type="submission" date="2015-09" db="EMBL/GenBank/DDBJ databases">
        <authorList>
            <consortium name="Pathogen Informatics"/>
        </authorList>
    </citation>
    <scope>NUCLEOTIDE SEQUENCE [LARGE SCALE GENOMIC DNA]</scope>
    <source>
        <strain evidence="1 2">2789STDY5834876</strain>
    </source>
</reference>
<dbReference type="STRING" id="39482.ERS852491_01504"/>
<organism evidence="1 2">
    <name type="scientific">Faecalicatena contorta</name>
    <dbReference type="NCBI Taxonomy" id="39482"/>
    <lineage>
        <taxon>Bacteria</taxon>
        <taxon>Bacillati</taxon>
        <taxon>Bacillota</taxon>
        <taxon>Clostridia</taxon>
        <taxon>Lachnospirales</taxon>
        <taxon>Lachnospiraceae</taxon>
        <taxon>Faecalicatena</taxon>
    </lineage>
</organism>
<evidence type="ECO:0000313" key="2">
    <source>
        <dbReference type="Proteomes" id="UP000095544"/>
    </source>
</evidence>
<dbReference type="AlphaFoldDB" id="A0A174CZL6"/>
<sequence length="66" mass="7572">MLRKFEALQLITDVKKYSELVFDLVTHTGTPEKLTKLLDEEFSDKGLQTVESIARSDYPLSLGRKQ</sequence>
<dbReference type="EMBL" id="CYZU01000011">
    <property type="protein sequence ID" value="CUO18714.1"/>
    <property type="molecule type" value="Genomic_DNA"/>
</dbReference>
<protein>
    <submittedName>
        <fullName evidence="1">Uncharacterized protein</fullName>
    </submittedName>
</protein>
<evidence type="ECO:0000313" key="1">
    <source>
        <dbReference type="EMBL" id="CUO18714.1"/>
    </source>
</evidence>